<proteinExistence type="predicted"/>
<gene>
    <name evidence="1" type="ORF">MANES_15G130450v8</name>
</gene>
<comment type="caution">
    <text evidence="1">The sequence shown here is derived from an EMBL/GenBank/DDBJ whole genome shotgun (WGS) entry which is preliminary data.</text>
</comment>
<evidence type="ECO:0000313" key="2">
    <source>
        <dbReference type="Proteomes" id="UP000091857"/>
    </source>
</evidence>
<sequence>MSTEEAITTLKIIRITHQLSTSLKHGFSRPLRSAY</sequence>
<keyword evidence="2" id="KW-1185">Reference proteome</keyword>
<dbReference type="Proteomes" id="UP000091857">
    <property type="component" value="Chromosome 15"/>
</dbReference>
<dbReference type="EMBL" id="CM004401">
    <property type="protein sequence ID" value="KAG8637501.1"/>
    <property type="molecule type" value="Genomic_DNA"/>
</dbReference>
<reference evidence="2" key="1">
    <citation type="journal article" date="2016" name="Nat. Biotechnol.">
        <title>Sequencing wild and cultivated cassava and related species reveals extensive interspecific hybridization and genetic diversity.</title>
        <authorList>
            <person name="Bredeson J.V."/>
            <person name="Lyons J.B."/>
            <person name="Prochnik S.E."/>
            <person name="Wu G.A."/>
            <person name="Ha C.M."/>
            <person name="Edsinger-Gonzales E."/>
            <person name="Grimwood J."/>
            <person name="Schmutz J."/>
            <person name="Rabbi I.Y."/>
            <person name="Egesi C."/>
            <person name="Nauluvula P."/>
            <person name="Lebot V."/>
            <person name="Ndunguru J."/>
            <person name="Mkamilo G."/>
            <person name="Bart R.S."/>
            <person name="Setter T.L."/>
            <person name="Gleadow R.M."/>
            <person name="Kulakow P."/>
            <person name="Ferguson M.E."/>
            <person name="Rounsley S."/>
            <person name="Rokhsar D.S."/>
        </authorList>
    </citation>
    <scope>NUCLEOTIDE SEQUENCE [LARGE SCALE GENOMIC DNA]</scope>
    <source>
        <strain evidence="2">cv. AM560-2</strain>
    </source>
</reference>
<organism evidence="1 2">
    <name type="scientific">Manihot esculenta</name>
    <name type="common">Cassava</name>
    <name type="synonym">Jatropha manihot</name>
    <dbReference type="NCBI Taxonomy" id="3983"/>
    <lineage>
        <taxon>Eukaryota</taxon>
        <taxon>Viridiplantae</taxon>
        <taxon>Streptophyta</taxon>
        <taxon>Embryophyta</taxon>
        <taxon>Tracheophyta</taxon>
        <taxon>Spermatophyta</taxon>
        <taxon>Magnoliopsida</taxon>
        <taxon>eudicotyledons</taxon>
        <taxon>Gunneridae</taxon>
        <taxon>Pentapetalae</taxon>
        <taxon>rosids</taxon>
        <taxon>fabids</taxon>
        <taxon>Malpighiales</taxon>
        <taxon>Euphorbiaceae</taxon>
        <taxon>Crotonoideae</taxon>
        <taxon>Manihoteae</taxon>
        <taxon>Manihot</taxon>
    </lineage>
</organism>
<accession>A0ACB7GBW6</accession>
<name>A0ACB7GBW6_MANES</name>
<protein>
    <submittedName>
        <fullName evidence="1">Uncharacterized protein</fullName>
    </submittedName>
</protein>
<evidence type="ECO:0000313" key="1">
    <source>
        <dbReference type="EMBL" id="KAG8637501.1"/>
    </source>
</evidence>